<dbReference type="Pfam" id="PF26163">
    <property type="entry name" value="mS26"/>
    <property type="match status" value="1"/>
</dbReference>
<dbReference type="Proteomes" id="UP000094801">
    <property type="component" value="Unassembled WGS sequence"/>
</dbReference>
<feature type="coiled-coil region" evidence="1">
    <location>
        <begin position="169"/>
        <end position="196"/>
    </location>
</feature>
<dbReference type="AlphaFoldDB" id="A0A1E4T146"/>
<gene>
    <name evidence="2" type="ORF">CANARDRAFT_28247</name>
</gene>
<protein>
    <submittedName>
        <fullName evidence="2">Uncharacterized protein</fullName>
    </submittedName>
</protein>
<keyword evidence="1" id="KW-0175">Coiled coil</keyword>
<reference evidence="3" key="1">
    <citation type="submission" date="2016-04" db="EMBL/GenBank/DDBJ databases">
        <title>Comparative genomics of biotechnologically important yeasts.</title>
        <authorList>
            <consortium name="DOE Joint Genome Institute"/>
            <person name="Riley R."/>
            <person name="Haridas S."/>
            <person name="Wolfe K.H."/>
            <person name="Lopes M.R."/>
            <person name="Hittinger C.T."/>
            <person name="Goker M."/>
            <person name="Salamov A."/>
            <person name="Wisecaver J."/>
            <person name="Long T.M."/>
            <person name="Aerts A.L."/>
            <person name="Barry K."/>
            <person name="Choi C."/>
            <person name="Clum A."/>
            <person name="Coughlan A.Y."/>
            <person name="Deshpande S."/>
            <person name="Douglass A.P."/>
            <person name="Hanson S.J."/>
            <person name="Klenk H.-P."/>
            <person name="Labutti K."/>
            <person name="Lapidus A."/>
            <person name="Lindquist E."/>
            <person name="Lipzen A."/>
            <person name="Meier-Kolthoff J.P."/>
            <person name="Ohm R.A."/>
            <person name="Otillar R.P."/>
            <person name="Pangilinan J."/>
            <person name="Peng Y."/>
            <person name="Rokas A."/>
            <person name="Rosa C.A."/>
            <person name="Scheuner C."/>
            <person name="Sibirny A.A."/>
            <person name="Slot J.C."/>
            <person name="Stielow J.B."/>
            <person name="Sun H."/>
            <person name="Kurtzman C.P."/>
            <person name="Blackwell M."/>
            <person name="Grigoriev I.V."/>
            <person name="Jeffries T.W."/>
        </authorList>
    </citation>
    <scope>NUCLEOTIDE SEQUENCE [LARGE SCALE GENOMIC DNA]</scope>
    <source>
        <strain evidence="3">NRRL YB-2248</strain>
    </source>
</reference>
<sequence length="323" mass="36578">MGKGALKFGGKSGILPVPRQIFKKPYKHQVYQKEQDTGYAEGILHPKGITRDFVPPKVFTPESRLLKSAAQPKKQFSPEEFSKLPTAQQYRIKNAELRRAYLKESYDAEVKRLERVEYAKQKSEEEKAQMKLEADNHDKSKAELYTIPTIESYLSGPLIKPRTPEQKEALQLKKEANRLQQELDVKTNKAIKLLELYNASAAFAITESKLELMVDAAFSESKLIDANNITNSSVEKLHRLPSTSEFDSALKDAIVGNVNKGPGFDVVNDTLNGYNGELHSLAEQLKIEKREKAKLETSLKEANMRKLHEEMMNERKAASVQDN</sequence>
<feature type="coiled-coil region" evidence="1">
    <location>
        <begin position="113"/>
        <end position="140"/>
    </location>
</feature>
<evidence type="ECO:0000256" key="1">
    <source>
        <dbReference type="SAM" id="Coils"/>
    </source>
</evidence>
<dbReference type="EMBL" id="KV453852">
    <property type="protein sequence ID" value="ODV85448.1"/>
    <property type="molecule type" value="Genomic_DNA"/>
</dbReference>
<feature type="coiled-coil region" evidence="1">
    <location>
        <begin position="271"/>
        <end position="305"/>
    </location>
</feature>
<accession>A0A1E4T146</accession>
<dbReference type="CDD" id="cd23703">
    <property type="entry name" value="mS26_PET12"/>
    <property type="match status" value="1"/>
</dbReference>
<evidence type="ECO:0000313" key="3">
    <source>
        <dbReference type="Proteomes" id="UP000094801"/>
    </source>
</evidence>
<proteinExistence type="predicted"/>
<evidence type="ECO:0000313" key="2">
    <source>
        <dbReference type="EMBL" id="ODV85448.1"/>
    </source>
</evidence>
<keyword evidence="3" id="KW-1185">Reference proteome</keyword>
<name>A0A1E4T146_9ASCO</name>
<organism evidence="2 3">
    <name type="scientific">[Candida] arabinofermentans NRRL YB-2248</name>
    <dbReference type="NCBI Taxonomy" id="983967"/>
    <lineage>
        <taxon>Eukaryota</taxon>
        <taxon>Fungi</taxon>
        <taxon>Dikarya</taxon>
        <taxon>Ascomycota</taxon>
        <taxon>Saccharomycotina</taxon>
        <taxon>Pichiomycetes</taxon>
        <taxon>Pichiales</taxon>
        <taxon>Pichiaceae</taxon>
        <taxon>Ogataea</taxon>
        <taxon>Ogataea/Candida clade</taxon>
    </lineage>
</organism>
<dbReference type="InterPro" id="IPR058940">
    <property type="entry name" value="mS26_fungi"/>
</dbReference>
<dbReference type="OrthoDB" id="5223508at2759"/>